<dbReference type="InterPro" id="IPR001173">
    <property type="entry name" value="Glyco_trans_2-like"/>
</dbReference>
<dbReference type="InterPro" id="IPR029044">
    <property type="entry name" value="Nucleotide-diphossugar_trans"/>
</dbReference>
<comment type="caution">
    <text evidence="9">The sequence shown here is derived from an EMBL/GenBank/DDBJ whole genome shotgun (WGS) entry which is preliminary data.</text>
</comment>
<keyword evidence="5 7" id="KW-1133">Transmembrane helix</keyword>
<name>B9XAA7_PEDPL</name>
<keyword evidence="10" id="KW-1185">Reference proteome</keyword>
<proteinExistence type="predicted"/>
<feature type="transmembrane region" description="Helical" evidence="7">
    <location>
        <begin position="236"/>
        <end position="257"/>
    </location>
</feature>
<dbReference type="InterPro" id="IPR050256">
    <property type="entry name" value="Glycosyltransferase_2"/>
</dbReference>
<evidence type="ECO:0000313" key="10">
    <source>
        <dbReference type="Proteomes" id="UP000003688"/>
    </source>
</evidence>
<feature type="domain" description="Glycosyltransferase 2-like" evidence="8">
    <location>
        <begin position="9"/>
        <end position="175"/>
    </location>
</feature>
<dbReference type="STRING" id="320771.Cflav_PD6083"/>
<keyword evidence="3 9" id="KW-0808">Transferase</keyword>
<dbReference type="SUPFAM" id="SSF53448">
    <property type="entry name" value="Nucleotide-diphospho-sugar transferases"/>
    <property type="match status" value="1"/>
</dbReference>
<dbReference type="PANTHER" id="PTHR48090:SF1">
    <property type="entry name" value="PROPHAGE BACTOPRENOL GLUCOSYL TRANSFERASE HOMOLOG"/>
    <property type="match status" value="1"/>
</dbReference>
<sequence>MSSEQVALSIVIPVFNEAEMLPKLFQELGRVRAGTLRGEGPLEIVLVDDGSKDSSWNLISAQCQRDPAYIGVRFSRNFGHQVALAAGLETARGSVIVSMDADLQDPPDVILEMLAAHRQGYDVVYATRATRGTEPWGKRVSAKFFYYAIEKLSGVPIPRNTGDFRLMSRRSLMELMKLRESHRFLRGLVPWIGFPQTQIFYDRADRTGGETHYPWHKMMRLAIDGIASMSQAPLRLAYAVSLMLFAVFVGYILYAFIKHLVVGTELVPGWTSIMSAITIFGTIQLLLLGVFGEYLGRVYEQVKNRPLYVVQEIRRAAQEGNTTTTPNRNQTPLTPP</sequence>
<evidence type="ECO:0000313" key="9">
    <source>
        <dbReference type="EMBL" id="EEF63448.1"/>
    </source>
</evidence>
<protein>
    <submittedName>
        <fullName evidence="9">Glycosyl transferase family 2</fullName>
    </submittedName>
</protein>
<dbReference type="GO" id="GO:0016757">
    <property type="term" value="F:glycosyltransferase activity"/>
    <property type="evidence" value="ECO:0007669"/>
    <property type="project" value="UniProtKB-KW"/>
</dbReference>
<accession>B9XAA7</accession>
<dbReference type="EMBL" id="ABOX02000001">
    <property type="protein sequence ID" value="EEF63448.1"/>
    <property type="molecule type" value="Genomic_DNA"/>
</dbReference>
<evidence type="ECO:0000256" key="6">
    <source>
        <dbReference type="ARBA" id="ARBA00023136"/>
    </source>
</evidence>
<keyword evidence="2" id="KW-0328">Glycosyltransferase</keyword>
<evidence type="ECO:0000256" key="1">
    <source>
        <dbReference type="ARBA" id="ARBA00004141"/>
    </source>
</evidence>
<keyword evidence="4 7" id="KW-0812">Transmembrane</keyword>
<reference evidence="9 10" key="1">
    <citation type="journal article" date="2011" name="J. Bacteriol.">
        <title>Genome sequence of 'Pedosphaera parvula' Ellin514, an aerobic Verrucomicrobial isolate from pasture soil.</title>
        <authorList>
            <person name="Kant R."/>
            <person name="van Passel M.W."/>
            <person name="Sangwan P."/>
            <person name="Palva A."/>
            <person name="Lucas S."/>
            <person name="Copeland A."/>
            <person name="Lapidus A."/>
            <person name="Glavina Del Rio T."/>
            <person name="Dalin E."/>
            <person name="Tice H."/>
            <person name="Bruce D."/>
            <person name="Goodwin L."/>
            <person name="Pitluck S."/>
            <person name="Chertkov O."/>
            <person name="Larimer F.W."/>
            <person name="Land M.L."/>
            <person name="Hauser L."/>
            <person name="Brettin T.S."/>
            <person name="Detter J.C."/>
            <person name="Han S."/>
            <person name="de Vos W.M."/>
            <person name="Janssen P.H."/>
            <person name="Smidt H."/>
        </authorList>
    </citation>
    <scope>NUCLEOTIDE SEQUENCE [LARGE SCALE GENOMIC DNA]</scope>
    <source>
        <strain evidence="9 10">Ellin514</strain>
    </source>
</reference>
<dbReference type="PANTHER" id="PTHR48090">
    <property type="entry name" value="UNDECAPRENYL-PHOSPHATE 4-DEOXY-4-FORMAMIDO-L-ARABINOSE TRANSFERASE-RELATED"/>
    <property type="match status" value="1"/>
</dbReference>
<feature type="transmembrane region" description="Helical" evidence="7">
    <location>
        <begin position="269"/>
        <end position="295"/>
    </location>
</feature>
<dbReference type="Pfam" id="PF00535">
    <property type="entry name" value="Glycos_transf_2"/>
    <property type="match status" value="1"/>
</dbReference>
<organism evidence="9 10">
    <name type="scientific">Pedosphaera parvula (strain Ellin514)</name>
    <dbReference type="NCBI Taxonomy" id="320771"/>
    <lineage>
        <taxon>Bacteria</taxon>
        <taxon>Pseudomonadati</taxon>
        <taxon>Verrucomicrobiota</taxon>
        <taxon>Pedosphaerae</taxon>
        <taxon>Pedosphaerales</taxon>
        <taxon>Pedosphaeraceae</taxon>
        <taxon>Pedosphaera</taxon>
    </lineage>
</organism>
<gene>
    <name evidence="9" type="ORF">Cflav_PD6083</name>
</gene>
<keyword evidence="6 7" id="KW-0472">Membrane</keyword>
<evidence type="ECO:0000256" key="2">
    <source>
        <dbReference type="ARBA" id="ARBA00022676"/>
    </source>
</evidence>
<dbReference type="OrthoDB" id="9807778at2"/>
<dbReference type="GO" id="GO:0005886">
    <property type="term" value="C:plasma membrane"/>
    <property type="evidence" value="ECO:0007669"/>
    <property type="project" value="TreeGrafter"/>
</dbReference>
<comment type="subcellular location">
    <subcellularLocation>
        <location evidence="1">Membrane</location>
        <topology evidence="1">Multi-pass membrane protein</topology>
    </subcellularLocation>
</comment>
<dbReference type="Gene3D" id="3.90.550.10">
    <property type="entry name" value="Spore Coat Polysaccharide Biosynthesis Protein SpsA, Chain A"/>
    <property type="match status" value="1"/>
</dbReference>
<evidence type="ECO:0000256" key="3">
    <source>
        <dbReference type="ARBA" id="ARBA00022679"/>
    </source>
</evidence>
<dbReference type="AlphaFoldDB" id="B9XAA7"/>
<evidence type="ECO:0000256" key="4">
    <source>
        <dbReference type="ARBA" id="ARBA00022692"/>
    </source>
</evidence>
<dbReference type="RefSeq" id="WP_007412755.1">
    <property type="nucleotide sequence ID" value="NZ_ABOX02000001.1"/>
</dbReference>
<evidence type="ECO:0000256" key="7">
    <source>
        <dbReference type="SAM" id="Phobius"/>
    </source>
</evidence>
<dbReference type="CDD" id="cd04187">
    <property type="entry name" value="DPM1_like_bac"/>
    <property type="match status" value="1"/>
</dbReference>
<evidence type="ECO:0000256" key="5">
    <source>
        <dbReference type="ARBA" id="ARBA00022989"/>
    </source>
</evidence>
<dbReference type="Proteomes" id="UP000003688">
    <property type="component" value="Unassembled WGS sequence"/>
</dbReference>
<evidence type="ECO:0000259" key="8">
    <source>
        <dbReference type="Pfam" id="PF00535"/>
    </source>
</evidence>